<dbReference type="InterPro" id="IPR011075">
    <property type="entry name" value="TetR_C"/>
</dbReference>
<dbReference type="RefSeq" id="WP_345265314.1">
    <property type="nucleotide sequence ID" value="NZ_BAABIM010000002.1"/>
</dbReference>
<comment type="caution">
    <text evidence="6">The sequence shown here is derived from an EMBL/GenBank/DDBJ whole genome shotgun (WGS) entry which is preliminary data.</text>
</comment>
<sequence length="187" mass="20428">MARPRDPQIEERILDATDQLIREHGYEAVTVEAIAERAGVGKPTVYRRFANRDEVLMALNARASIPVEPVDTGTLLGDIRAIVWGVVPTVNTAVLRATLGPQVGRAIADDDANRVFQETVGGSSDVYMRPIWERGLARGEIDPSLDYEVARTALGTAVIFSLALYRLDESCVEQIAAMWVRSVAPPA</sequence>
<accession>A0ABP8W7Y6</accession>
<evidence type="ECO:0000256" key="3">
    <source>
        <dbReference type="ARBA" id="ARBA00023163"/>
    </source>
</evidence>
<evidence type="ECO:0000259" key="5">
    <source>
        <dbReference type="PROSITE" id="PS50977"/>
    </source>
</evidence>
<feature type="domain" description="HTH tetR-type" evidence="5">
    <location>
        <begin position="7"/>
        <end position="67"/>
    </location>
</feature>
<dbReference type="PANTHER" id="PTHR30055:SF148">
    <property type="entry name" value="TETR-FAMILY TRANSCRIPTIONAL REGULATOR"/>
    <property type="match status" value="1"/>
</dbReference>
<gene>
    <name evidence="6" type="ORF">GCM10023226_20060</name>
</gene>
<dbReference type="InterPro" id="IPR009057">
    <property type="entry name" value="Homeodomain-like_sf"/>
</dbReference>
<name>A0ABP8W7Y6_9ACTN</name>
<evidence type="ECO:0000256" key="2">
    <source>
        <dbReference type="ARBA" id="ARBA00023125"/>
    </source>
</evidence>
<protein>
    <submittedName>
        <fullName evidence="6">TetR/AcrR family transcriptional regulator</fullName>
    </submittedName>
</protein>
<evidence type="ECO:0000313" key="6">
    <source>
        <dbReference type="EMBL" id="GAA4682908.1"/>
    </source>
</evidence>
<keyword evidence="2 4" id="KW-0238">DNA-binding</keyword>
<dbReference type="Gene3D" id="1.10.357.10">
    <property type="entry name" value="Tetracycline Repressor, domain 2"/>
    <property type="match status" value="1"/>
</dbReference>
<dbReference type="InterPro" id="IPR036271">
    <property type="entry name" value="Tet_transcr_reg_TetR-rel_C_sf"/>
</dbReference>
<organism evidence="6 7">
    <name type="scientific">Nocardioides nanhaiensis</name>
    <dbReference type="NCBI Taxonomy" id="1476871"/>
    <lineage>
        <taxon>Bacteria</taxon>
        <taxon>Bacillati</taxon>
        <taxon>Actinomycetota</taxon>
        <taxon>Actinomycetes</taxon>
        <taxon>Propionibacteriales</taxon>
        <taxon>Nocardioidaceae</taxon>
        <taxon>Nocardioides</taxon>
    </lineage>
</organism>
<dbReference type="SUPFAM" id="SSF48498">
    <property type="entry name" value="Tetracyclin repressor-like, C-terminal domain"/>
    <property type="match status" value="1"/>
</dbReference>
<keyword evidence="7" id="KW-1185">Reference proteome</keyword>
<dbReference type="PROSITE" id="PS50977">
    <property type="entry name" value="HTH_TETR_2"/>
    <property type="match status" value="1"/>
</dbReference>
<dbReference type="InterPro" id="IPR001647">
    <property type="entry name" value="HTH_TetR"/>
</dbReference>
<feature type="DNA-binding region" description="H-T-H motif" evidence="4">
    <location>
        <begin position="30"/>
        <end position="49"/>
    </location>
</feature>
<proteinExistence type="predicted"/>
<dbReference type="PRINTS" id="PR00455">
    <property type="entry name" value="HTHTETR"/>
</dbReference>
<dbReference type="EMBL" id="BAABIM010000002">
    <property type="protein sequence ID" value="GAA4682908.1"/>
    <property type="molecule type" value="Genomic_DNA"/>
</dbReference>
<dbReference type="Pfam" id="PF00440">
    <property type="entry name" value="TetR_N"/>
    <property type="match status" value="1"/>
</dbReference>
<dbReference type="SUPFAM" id="SSF46689">
    <property type="entry name" value="Homeodomain-like"/>
    <property type="match status" value="1"/>
</dbReference>
<dbReference type="PANTHER" id="PTHR30055">
    <property type="entry name" value="HTH-TYPE TRANSCRIPTIONAL REGULATOR RUTR"/>
    <property type="match status" value="1"/>
</dbReference>
<evidence type="ECO:0000256" key="1">
    <source>
        <dbReference type="ARBA" id="ARBA00023015"/>
    </source>
</evidence>
<keyword evidence="3" id="KW-0804">Transcription</keyword>
<evidence type="ECO:0000256" key="4">
    <source>
        <dbReference type="PROSITE-ProRule" id="PRU00335"/>
    </source>
</evidence>
<dbReference type="Gene3D" id="1.10.10.60">
    <property type="entry name" value="Homeodomain-like"/>
    <property type="match status" value="1"/>
</dbReference>
<evidence type="ECO:0000313" key="7">
    <source>
        <dbReference type="Proteomes" id="UP001500621"/>
    </source>
</evidence>
<dbReference type="Pfam" id="PF16859">
    <property type="entry name" value="TetR_C_11"/>
    <property type="match status" value="1"/>
</dbReference>
<reference evidence="7" key="1">
    <citation type="journal article" date="2019" name="Int. J. Syst. Evol. Microbiol.">
        <title>The Global Catalogue of Microorganisms (GCM) 10K type strain sequencing project: providing services to taxonomists for standard genome sequencing and annotation.</title>
        <authorList>
            <consortium name="The Broad Institute Genomics Platform"/>
            <consortium name="The Broad Institute Genome Sequencing Center for Infectious Disease"/>
            <person name="Wu L."/>
            <person name="Ma J."/>
        </authorList>
    </citation>
    <scope>NUCLEOTIDE SEQUENCE [LARGE SCALE GENOMIC DNA]</scope>
    <source>
        <strain evidence="7">JCM 18127</strain>
    </source>
</reference>
<keyword evidence="1" id="KW-0805">Transcription regulation</keyword>
<dbReference type="Proteomes" id="UP001500621">
    <property type="component" value="Unassembled WGS sequence"/>
</dbReference>
<dbReference type="InterPro" id="IPR050109">
    <property type="entry name" value="HTH-type_TetR-like_transc_reg"/>
</dbReference>